<evidence type="ECO:0000313" key="1">
    <source>
        <dbReference type="EMBL" id="KAG7050855.1"/>
    </source>
</evidence>
<gene>
    <name evidence="1" type="ORF">JMJ77_013595</name>
</gene>
<name>A0A9P7UIR9_9PEZI</name>
<proteinExistence type="predicted"/>
<dbReference type="AlphaFoldDB" id="A0A9P7UIR9"/>
<keyword evidence="2" id="KW-1185">Reference proteome</keyword>
<dbReference type="Proteomes" id="UP000699042">
    <property type="component" value="Unassembled WGS sequence"/>
</dbReference>
<organism evidence="1 2">
    <name type="scientific">Colletotrichum scovillei</name>
    <dbReference type="NCBI Taxonomy" id="1209932"/>
    <lineage>
        <taxon>Eukaryota</taxon>
        <taxon>Fungi</taxon>
        <taxon>Dikarya</taxon>
        <taxon>Ascomycota</taxon>
        <taxon>Pezizomycotina</taxon>
        <taxon>Sordariomycetes</taxon>
        <taxon>Hypocreomycetidae</taxon>
        <taxon>Glomerellales</taxon>
        <taxon>Glomerellaceae</taxon>
        <taxon>Colletotrichum</taxon>
        <taxon>Colletotrichum acutatum species complex</taxon>
    </lineage>
</organism>
<dbReference type="EMBL" id="JAESDN010000005">
    <property type="protein sequence ID" value="KAG7050855.1"/>
    <property type="molecule type" value="Genomic_DNA"/>
</dbReference>
<feature type="non-terminal residue" evidence="1">
    <location>
        <position position="23"/>
    </location>
</feature>
<sequence>MCVRISLAWESLRGSRCPATFST</sequence>
<accession>A0A9P7UIR9</accession>
<reference evidence="1" key="1">
    <citation type="submission" date="2021-05" db="EMBL/GenBank/DDBJ databases">
        <title>Comparative genomics of three Colletotrichum scovillei strains and genetic complementation revealed genes involved fungal growth and virulence on chili pepper.</title>
        <authorList>
            <person name="Hsieh D.-K."/>
            <person name="Chuang S.-C."/>
            <person name="Chen C.-Y."/>
            <person name="Chao Y.-T."/>
            <person name="Lu M.-Y.J."/>
            <person name="Lee M.-H."/>
            <person name="Shih M.-C."/>
        </authorList>
    </citation>
    <scope>NUCLEOTIDE SEQUENCE</scope>
    <source>
        <strain evidence="1">Coll-153</strain>
    </source>
</reference>
<comment type="caution">
    <text evidence="1">The sequence shown here is derived from an EMBL/GenBank/DDBJ whole genome shotgun (WGS) entry which is preliminary data.</text>
</comment>
<protein>
    <submittedName>
        <fullName evidence="1">Uncharacterized protein</fullName>
    </submittedName>
</protein>
<evidence type="ECO:0000313" key="2">
    <source>
        <dbReference type="Proteomes" id="UP000699042"/>
    </source>
</evidence>